<evidence type="ECO:0000313" key="12">
    <source>
        <dbReference type="EMBL" id="PJZ10021.1"/>
    </source>
</evidence>
<dbReference type="InterPro" id="IPR036640">
    <property type="entry name" value="ABC1_TM_sf"/>
</dbReference>
<feature type="transmembrane region" description="Helical" evidence="7">
    <location>
        <begin position="235"/>
        <end position="257"/>
    </location>
</feature>
<evidence type="ECO:0000256" key="6">
    <source>
        <dbReference type="ARBA" id="ARBA00023136"/>
    </source>
</evidence>
<evidence type="ECO:0000259" key="8">
    <source>
        <dbReference type="PROSITE" id="PS50893"/>
    </source>
</evidence>
<evidence type="ECO:0000313" key="11">
    <source>
        <dbReference type="EMBL" id="MYN54398.1"/>
    </source>
</evidence>
<protein>
    <submittedName>
        <fullName evidence="10">ABC transporter ATP-binding protein</fullName>
    </submittedName>
    <submittedName>
        <fullName evidence="11">ATP-binding cassette domain-containing protein</fullName>
    </submittedName>
</protein>
<accession>A0A6P1TV65</accession>
<keyword evidence="4 10" id="KW-0067">ATP-binding</keyword>
<reference evidence="13 16" key="2">
    <citation type="submission" date="2019-12" db="EMBL/GenBank/DDBJ databases">
        <title>Complete Genome Sequences of Lactobacillus strains, C25 and P38, Isolated from Chicken Cecum.</title>
        <authorList>
            <person name="Hassan H.M."/>
            <person name="Mendoza M."/>
            <person name="Rezvani M."/>
            <person name="Koci M.D."/>
            <person name="Dickey A.N."/>
            <person name="Scholl E.H."/>
        </authorList>
    </citation>
    <scope>NUCLEOTIDE SEQUENCE [LARGE SCALE GENOMIC DNA]</scope>
    <source>
        <strain evidence="13 16">C25</strain>
    </source>
</reference>
<dbReference type="PROSITE" id="PS50893">
    <property type="entry name" value="ABC_TRANSPORTER_2"/>
    <property type="match status" value="1"/>
</dbReference>
<evidence type="ECO:0000256" key="4">
    <source>
        <dbReference type="ARBA" id="ARBA00022840"/>
    </source>
</evidence>
<evidence type="ECO:0000313" key="10">
    <source>
        <dbReference type="EMBL" id="MDK6502044.1"/>
    </source>
</evidence>
<dbReference type="PANTHER" id="PTHR24221:SF654">
    <property type="entry name" value="ATP-BINDING CASSETTE SUB-FAMILY B MEMBER 6"/>
    <property type="match status" value="1"/>
</dbReference>
<feature type="transmembrane region" description="Helical" evidence="7">
    <location>
        <begin position="50"/>
        <end position="75"/>
    </location>
</feature>
<evidence type="ECO:0000313" key="15">
    <source>
        <dbReference type="Proteomes" id="UP000460132"/>
    </source>
</evidence>
<feature type="transmembrane region" description="Helical" evidence="7">
    <location>
        <begin position="12"/>
        <end position="30"/>
    </location>
</feature>
<dbReference type="PROSITE" id="PS50929">
    <property type="entry name" value="ABC_TM1F"/>
    <property type="match status" value="1"/>
</dbReference>
<feature type="transmembrane region" description="Helical" evidence="7">
    <location>
        <begin position="147"/>
        <end position="167"/>
    </location>
</feature>
<dbReference type="InterPro" id="IPR039421">
    <property type="entry name" value="Type_1_exporter"/>
</dbReference>
<dbReference type="EMBL" id="WWFF01000013">
    <property type="protein sequence ID" value="MYN54398.1"/>
    <property type="molecule type" value="Genomic_DNA"/>
</dbReference>
<dbReference type="InterPro" id="IPR025662">
    <property type="entry name" value="Sigma_54_int_dom_ATP-bd_1"/>
</dbReference>
<keyword evidence="3" id="KW-0547">Nucleotide-binding</keyword>
<comment type="subcellular location">
    <subcellularLocation>
        <location evidence="1">Cell membrane</location>
        <topology evidence="1">Multi-pass membrane protein</topology>
    </subcellularLocation>
</comment>
<dbReference type="PROSITE" id="PS00211">
    <property type="entry name" value="ABC_TRANSPORTER_1"/>
    <property type="match status" value="1"/>
</dbReference>
<dbReference type="GeneID" id="69822622"/>
<dbReference type="Proteomes" id="UP000464915">
    <property type="component" value="Chromosome"/>
</dbReference>
<evidence type="ECO:0000313" key="16">
    <source>
        <dbReference type="Proteomes" id="UP000464915"/>
    </source>
</evidence>
<dbReference type="PROSITE" id="PS00675">
    <property type="entry name" value="SIGMA54_INTERACT_1"/>
    <property type="match status" value="1"/>
</dbReference>
<dbReference type="Proteomes" id="UP000231914">
    <property type="component" value="Unassembled WGS sequence"/>
</dbReference>
<dbReference type="GO" id="GO:0005524">
    <property type="term" value="F:ATP binding"/>
    <property type="evidence" value="ECO:0007669"/>
    <property type="project" value="UniProtKB-KW"/>
</dbReference>
<accession>A0A1C2D643</accession>
<dbReference type="SMART" id="SM00382">
    <property type="entry name" value="AAA"/>
    <property type="match status" value="1"/>
</dbReference>
<dbReference type="InterPro" id="IPR003593">
    <property type="entry name" value="AAA+_ATPase"/>
</dbReference>
<dbReference type="Proteomes" id="UP000460132">
    <property type="component" value="Unassembled WGS sequence"/>
</dbReference>
<dbReference type="GO" id="GO:0140359">
    <property type="term" value="F:ABC-type transporter activity"/>
    <property type="evidence" value="ECO:0007669"/>
    <property type="project" value="InterPro"/>
</dbReference>
<dbReference type="EMBL" id="JASOGN010000005">
    <property type="protein sequence ID" value="MDK6502044.1"/>
    <property type="molecule type" value="Genomic_DNA"/>
</dbReference>
<dbReference type="GO" id="GO:0034040">
    <property type="term" value="F:ATPase-coupled lipid transmembrane transporter activity"/>
    <property type="evidence" value="ECO:0007669"/>
    <property type="project" value="TreeGrafter"/>
</dbReference>
<evidence type="ECO:0000256" key="2">
    <source>
        <dbReference type="ARBA" id="ARBA00022692"/>
    </source>
</evidence>
<dbReference type="Pfam" id="PF00664">
    <property type="entry name" value="ABC_membrane"/>
    <property type="match status" value="1"/>
</dbReference>
<reference evidence="12 14" key="1">
    <citation type="submission" date="2016-10" db="EMBL/GenBank/DDBJ databases">
        <title>WGS of isloates from the oral cavity of healthy individuals.</title>
        <authorList>
            <person name="Sharma S."/>
            <person name="Pal V.K."/>
            <person name="Patil P.B."/>
            <person name="Korpole S."/>
            <person name="Grover V."/>
        </authorList>
    </citation>
    <scope>NUCLEOTIDE SEQUENCE [LARGE SCALE GENOMIC DNA]</scope>
    <source>
        <strain evidence="12 14">DISK12</strain>
    </source>
</reference>
<dbReference type="InterPro" id="IPR027417">
    <property type="entry name" value="P-loop_NTPase"/>
</dbReference>
<dbReference type="Proteomes" id="UP001230300">
    <property type="component" value="Unassembled WGS sequence"/>
</dbReference>
<name>A0A1C2D643_9LACO</name>
<dbReference type="Gene3D" id="1.20.1560.10">
    <property type="entry name" value="ABC transporter type 1, transmembrane domain"/>
    <property type="match status" value="1"/>
</dbReference>
<dbReference type="Gene3D" id="3.40.50.300">
    <property type="entry name" value="P-loop containing nucleotide triphosphate hydrolases"/>
    <property type="match status" value="1"/>
</dbReference>
<proteinExistence type="predicted"/>
<dbReference type="InterPro" id="IPR003439">
    <property type="entry name" value="ABC_transporter-like_ATP-bd"/>
</dbReference>
<reference evidence="11 15" key="3">
    <citation type="submission" date="2020-01" db="EMBL/GenBank/DDBJ databases">
        <title>Vaginal microbiome of pregnant Indian women: Insights into the genome of dominants Lactobacillus species.</title>
        <authorList>
            <person name="Das B."/>
            <person name="Mehta O."/>
            <person name="Ghosh T.S."/>
            <person name="Kothidar A."/>
            <person name="Gowtham M.R."/>
            <person name="Mitra R."/>
            <person name="Kshetrapal P."/>
            <person name="Wadhwa N."/>
            <person name="Thiruvengadam R."/>
            <person name="Nair G.B."/>
            <person name="Bhatnagar S."/>
            <person name="Pore S."/>
        </authorList>
    </citation>
    <scope>NUCLEOTIDE SEQUENCE [LARGE SCALE GENOMIC DNA]</scope>
    <source>
        <strain evidence="11 15">Indica2</strain>
    </source>
</reference>
<dbReference type="SUPFAM" id="SSF52540">
    <property type="entry name" value="P-loop containing nucleoside triphosphate hydrolases"/>
    <property type="match status" value="1"/>
</dbReference>
<evidence type="ECO:0000313" key="14">
    <source>
        <dbReference type="Proteomes" id="UP000231914"/>
    </source>
</evidence>
<dbReference type="EMBL" id="CP047142">
    <property type="protein sequence ID" value="QHQ67341.1"/>
    <property type="molecule type" value="Genomic_DNA"/>
</dbReference>
<reference evidence="10" key="4">
    <citation type="submission" date="2023-05" db="EMBL/GenBank/DDBJ databases">
        <title>Cataloging the Phylogenetic Diversity of Human Bladder Bacteria.</title>
        <authorList>
            <person name="Du J."/>
        </authorList>
    </citation>
    <scope>NUCLEOTIDE SEQUENCE</scope>
    <source>
        <strain evidence="10">UMB9226</strain>
    </source>
</reference>
<dbReference type="EMBL" id="MKXG01000410">
    <property type="protein sequence ID" value="PJZ10021.1"/>
    <property type="molecule type" value="Genomic_DNA"/>
</dbReference>
<feature type="domain" description="ABC transmembrane type-1" evidence="9">
    <location>
        <begin position="18"/>
        <end position="292"/>
    </location>
</feature>
<evidence type="ECO:0000256" key="3">
    <source>
        <dbReference type="ARBA" id="ARBA00022741"/>
    </source>
</evidence>
<dbReference type="GO" id="GO:0005886">
    <property type="term" value="C:plasma membrane"/>
    <property type="evidence" value="ECO:0007669"/>
    <property type="project" value="UniProtKB-SubCell"/>
</dbReference>
<feature type="transmembrane region" description="Helical" evidence="7">
    <location>
        <begin position="121"/>
        <end position="141"/>
    </location>
</feature>
<evidence type="ECO:0000256" key="7">
    <source>
        <dbReference type="SAM" id="Phobius"/>
    </source>
</evidence>
<gene>
    <name evidence="12" type="ORF">BHU41_03145</name>
    <name evidence="13" type="ORF">GSR61_01245</name>
    <name evidence="11" type="ORF">GTK63_08850</name>
    <name evidence="10" type="ORF">QP235_02305</name>
</gene>
<dbReference type="Pfam" id="PF00005">
    <property type="entry name" value="ABC_tran"/>
    <property type="match status" value="1"/>
</dbReference>
<dbReference type="GO" id="GO:0016887">
    <property type="term" value="F:ATP hydrolysis activity"/>
    <property type="evidence" value="ECO:0007669"/>
    <property type="project" value="InterPro"/>
</dbReference>
<organism evidence="12 14">
    <name type="scientific">Lactobacillus crispatus</name>
    <dbReference type="NCBI Taxonomy" id="47770"/>
    <lineage>
        <taxon>Bacteria</taxon>
        <taxon>Bacillati</taxon>
        <taxon>Bacillota</taxon>
        <taxon>Bacilli</taxon>
        <taxon>Lactobacillales</taxon>
        <taxon>Lactobacillaceae</taxon>
        <taxon>Lactobacillus</taxon>
    </lineage>
</organism>
<feature type="domain" description="ABC transporter" evidence="8">
    <location>
        <begin position="321"/>
        <end position="529"/>
    </location>
</feature>
<evidence type="ECO:0000259" key="9">
    <source>
        <dbReference type="PROSITE" id="PS50929"/>
    </source>
</evidence>
<keyword evidence="5 7" id="KW-1133">Transmembrane helix</keyword>
<dbReference type="PANTHER" id="PTHR24221">
    <property type="entry name" value="ATP-BINDING CASSETTE SUB-FAMILY B"/>
    <property type="match status" value="1"/>
</dbReference>
<dbReference type="SUPFAM" id="SSF90123">
    <property type="entry name" value="ABC transporter transmembrane region"/>
    <property type="match status" value="1"/>
</dbReference>
<dbReference type="InterPro" id="IPR011527">
    <property type="entry name" value="ABC1_TM_dom"/>
</dbReference>
<sequence>MTYVDMLKSNKMLSSLNIILMSVVAVFSSANNYITILLVSALQRKSSISFFSLVGFEVVICIICYSCSNFSGYFIEKQIQEYLSNIRLKLFKSTFTQKDSVDISDLQNNSINNLQQLGKEYFFSFFTILSGMINIVMIFFTVSSINIWLSLFILITASTTVASSKIFSDKIAQVVKNESCAKGVLIKEVANWIPTLALTREYKKEKVVYKNILYQSSKLEDAKISKSKITESNNFFIDNISNIVETMLLIFVAYLIYRNTLKIGVYAAVGSFLYSTLGSIKSISSSLSQIKGSSFIRKEINQKLQVNKAQEYKSLNDFNILRCTDLSVHFKNGETIKYPNFSIKKGEKVLLVGDSGVGKSTLLKVILGLEKKATGNVDFISSAGEKFIPNLDEIGYISQTSVLLPGSIRDNITMFSHDRNTTNKTNEYVKKMCFSVDISSFSEGLDTQIKSNDENWLSGGQKQKIILIRNSMFDRPIFLIDEATSAIDEAARVQVIKEFLNTSATVLWIEHNLSKKITNLFDRQIYLRK</sequence>
<keyword evidence="2 7" id="KW-0812">Transmembrane</keyword>
<keyword evidence="6 7" id="KW-0472">Membrane</keyword>
<dbReference type="AlphaFoldDB" id="A0A1C2D643"/>
<evidence type="ECO:0000256" key="5">
    <source>
        <dbReference type="ARBA" id="ARBA00022989"/>
    </source>
</evidence>
<dbReference type="InterPro" id="IPR017871">
    <property type="entry name" value="ABC_transporter-like_CS"/>
</dbReference>
<evidence type="ECO:0000256" key="1">
    <source>
        <dbReference type="ARBA" id="ARBA00004651"/>
    </source>
</evidence>
<dbReference type="RefSeq" id="WP_065989853.1">
    <property type="nucleotide sequence ID" value="NZ_CP039266.1"/>
</dbReference>
<evidence type="ECO:0000313" key="13">
    <source>
        <dbReference type="EMBL" id="QHQ67341.1"/>
    </source>
</evidence>